<reference evidence="2 3" key="1">
    <citation type="submission" date="2021-02" db="EMBL/GenBank/DDBJ databases">
        <title>Plant Genome Project.</title>
        <authorList>
            <person name="Zhang R.-G."/>
        </authorList>
    </citation>
    <scope>NUCLEOTIDE SEQUENCE [LARGE SCALE GENOMIC DNA]</scope>
    <source>
        <tissue evidence="2">Leaves</tissue>
    </source>
</reference>
<comment type="caution">
    <text evidence="2">The sequence shown here is derived from an EMBL/GenBank/DDBJ whole genome shotgun (WGS) entry which is preliminary data.</text>
</comment>
<name>A0ABQ8HMX4_9ROSI</name>
<proteinExistence type="predicted"/>
<feature type="compositionally biased region" description="Pro residues" evidence="1">
    <location>
        <begin position="139"/>
        <end position="152"/>
    </location>
</feature>
<keyword evidence="3" id="KW-1185">Reference proteome</keyword>
<organism evidence="2 3">
    <name type="scientific">Xanthoceras sorbifolium</name>
    <dbReference type="NCBI Taxonomy" id="99658"/>
    <lineage>
        <taxon>Eukaryota</taxon>
        <taxon>Viridiplantae</taxon>
        <taxon>Streptophyta</taxon>
        <taxon>Embryophyta</taxon>
        <taxon>Tracheophyta</taxon>
        <taxon>Spermatophyta</taxon>
        <taxon>Magnoliopsida</taxon>
        <taxon>eudicotyledons</taxon>
        <taxon>Gunneridae</taxon>
        <taxon>Pentapetalae</taxon>
        <taxon>rosids</taxon>
        <taxon>malvids</taxon>
        <taxon>Sapindales</taxon>
        <taxon>Sapindaceae</taxon>
        <taxon>Xanthoceroideae</taxon>
        <taxon>Xanthoceras</taxon>
    </lineage>
</organism>
<feature type="region of interest" description="Disordered" evidence="1">
    <location>
        <begin position="127"/>
        <end position="153"/>
    </location>
</feature>
<evidence type="ECO:0000256" key="1">
    <source>
        <dbReference type="SAM" id="MobiDB-lite"/>
    </source>
</evidence>
<gene>
    <name evidence="2" type="ORF">JRO89_XS08G0002000</name>
</gene>
<evidence type="ECO:0000313" key="3">
    <source>
        <dbReference type="Proteomes" id="UP000827721"/>
    </source>
</evidence>
<protein>
    <submittedName>
        <fullName evidence="2">Uncharacterized protein</fullName>
    </submittedName>
</protein>
<accession>A0ABQ8HMX4</accession>
<dbReference type="EMBL" id="JAFEMO010000008">
    <property type="protein sequence ID" value="KAH7565697.1"/>
    <property type="molecule type" value="Genomic_DNA"/>
</dbReference>
<feature type="compositionally biased region" description="Low complexity" evidence="1">
    <location>
        <begin position="127"/>
        <end position="138"/>
    </location>
</feature>
<evidence type="ECO:0000313" key="2">
    <source>
        <dbReference type="EMBL" id="KAH7565697.1"/>
    </source>
</evidence>
<dbReference type="Proteomes" id="UP000827721">
    <property type="component" value="Unassembled WGS sequence"/>
</dbReference>
<sequence length="192" mass="20858">MENNQYTWEEQAVRLQAEMAKIQYLQYLLQPPTISNNMNSASSSFTHDLDTINLLNSLASIKDNSSFPNSSSSSQLDIGAVSVHQSVHNSTPFSHMPDLQIPNNCSYQTLPPSLSNNKDSLQSVQNSPLWLGTSSSSTPSPPSIAPPPPPPLTEISINNLGDACSTSSYGGVNDPSVWPEFLLEDPLFHEIA</sequence>